<dbReference type="EMBL" id="FTPL01000002">
    <property type="protein sequence ID" value="SIT84632.1"/>
    <property type="molecule type" value="Genomic_DNA"/>
</dbReference>
<evidence type="ECO:0000259" key="1">
    <source>
        <dbReference type="Pfam" id="PF09860"/>
    </source>
</evidence>
<dbReference type="STRING" id="550447.SAMN05428946_1743"/>
<reference evidence="3" key="1">
    <citation type="submission" date="2017-01" db="EMBL/GenBank/DDBJ databases">
        <authorList>
            <person name="Varghese N."/>
            <person name="Submissions S."/>
        </authorList>
    </citation>
    <scope>NUCLEOTIDE SEQUENCE [LARGE SCALE GENOMIC DNA]</scope>
    <source>
        <strain evidence="3">MNA4</strain>
    </source>
</reference>
<dbReference type="Pfam" id="PF09860">
    <property type="entry name" value="DUF2087"/>
    <property type="match status" value="1"/>
</dbReference>
<protein>
    <recommendedName>
        <fullName evidence="1">DUF2087 domain-containing protein</fullName>
    </recommendedName>
</protein>
<name>A0A1U7PMI1_9BACI</name>
<gene>
    <name evidence="2" type="ORF">SAMN05428946_1743</name>
</gene>
<keyword evidence="3" id="KW-1185">Reference proteome</keyword>
<sequence>MEAAMRFEITEKERETTVRNLFKSGPDGPLDVFPAKEKKKWIVACHLAARFETGREYTESEVNETIKEAYPDFATIRRFMIDYRLMERDGNGHRYRRVE</sequence>
<evidence type="ECO:0000313" key="3">
    <source>
        <dbReference type="Proteomes" id="UP000187550"/>
    </source>
</evidence>
<dbReference type="InterPro" id="IPR018656">
    <property type="entry name" value="DUF2087"/>
</dbReference>
<evidence type="ECO:0000313" key="2">
    <source>
        <dbReference type="EMBL" id="SIT84632.1"/>
    </source>
</evidence>
<proteinExistence type="predicted"/>
<feature type="domain" description="DUF2087" evidence="1">
    <location>
        <begin position="30"/>
        <end position="97"/>
    </location>
</feature>
<accession>A0A1U7PMI1</accession>
<dbReference type="Proteomes" id="UP000187550">
    <property type="component" value="Unassembled WGS sequence"/>
</dbReference>
<organism evidence="2 3">
    <name type="scientific">Edaphobacillus lindanitolerans</name>
    <dbReference type="NCBI Taxonomy" id="550447"/>
    <lineage>
        <taxon>Bacteria</taxon>
        <taxon>Bacillati</taxon>
        <taxon>Bacillota</taxon>
        <taxon>Bacilli</taxon>
        <taxon>Bacillales</taxon>
        <taxon>Bacillaceae</taxon>
        <taxon>Edaphobacillus</taxon>
    </lineage>
</organism>
<dbReference type="AlphaFoldDB" id="A0A1U7PMI1"/>